<evidence type="ECO:0000256" key="1">
    <source>
        <dbReference type="SAM" id="MobiDB-lite"/>
    </source>
</evidence>
<reference evidence="2" key="1">
    <citation type="submission" date="2020-05" db="EMBL/GenBank/DDBJ databases">
        <title>Mycena genomes resolve the evolution of fungal bioluminescence.</title>
        <authorList>
            <person name="Tsai I.J."/>
        </authorList>
    </citation>
    <scope>NUCLEOTIDE SEQUENCE</scope>
    <source>
        <strain evidence="2">171206Taipei</strain>
    </source>
</reference>
<sequence length="403" mass="45143">MLRRSLGQVNSNGPRKKANVAGQRKPRHRPKPPMAPLPDSNSSSEASDDDDDDDTQDDTPLHKNQGKAHAQSPPNDNDNVSPKRRRPPIESSEPEDEHWQKPETDGKLQGKRKATREPASMGLNARRDKRRRAITSSQVARDSDRDDQSKTHDKSTIMKVDNEVSALIDNAHPNLNGHSRLDVIDWPMLAPTPETDHLFCAAQLIERNADDAFGFLDLLREHVFQTGRDVEIITIPVLFRDVAKRSWGRIRSISLRRYGVASSLKKPTLKAFTLGLLFVPPSIVAKTTTNWEAEPWHTLIVAVVHDPQRRPGAASPGKHYLICDPTIKIGDTQGPGGLMKTVLKQLKAKNVWINLPRPIRNDNGLALQSACKWLIELAERGLDTQLDEDGEIIGFRHFRKIST</sequence>
<dbReference type="Proteomes" id="UP000636479">
    <property type="component" value="Unassembled WGS sequence"/>
</dbReference>
<comment type="caution">
    <text evidence="2">The sequence shown here is derived from an EMBL/GenBank/DDBJ whole genome shotgun (WGS) entry which is preliminary data.</text>
</comment>
<feature type="compositionally biased region" description="Acidic residues" evidence="1">
    <location>
        <begin position="46"/>
        <end position="57"/>
    </location>
</feature>
<evidence type="ECO:0000313" key="3">
    <source>
        <dbReference type="Proteomes" id="UP000636479"/>
    </source>
</evidence>
<gene>
    <name evidence="2" type="ORF">MIND_00909600</name>
</gene>
<dbReference type="AlphaFoldDB" id="A0A8H6SDL3"/>
<feature type="region of interest" description="Disordered" evidence="1">
    <location>
        <begin position="1"/>
        <end position="158"/>
    </location>
</feature>
<organism evidence="2 3">
    <name type="scientific">Mycena indigotica</name>
    <dbReference type="NCBI Taxonomy" id="2126181"/>
    <lineage>
        <taxon>Eukaryota</taxon>
        <taxon>Fungi</taxon>
        <taxon>Dikarya</taxon>
        <taxon>Basidiomycota</taxon>
        <taxon>Agaricomycotina</taxon>
        <taxon>Agaricomycetes</taxon>
        <taxon>Agaricomycetidae</taxon>
        <taxon>Agaricales</taxon>
        <taxon>Marasmiineae</taxon>
        <taxon>Mycenaceae</taxon>
        <taxon>Mycena</taxon>
    </lineage>
</organism>
<protein>
    <submittedName>
        <fullName evidence="2">Uncharacterized protein</fullName>
    </submittedName>
</protein>
<keyword evidence="3" id="KW-1185">Reference proteome</keyword>
<accession>A0A8H6SDL3</accession>
<dbReference type="RefSeq" id="XP_037217145.1">
    <property type="nucleotide sequence ID" value="XM_037365733.1"/>
</dbReference>
<dbReference type="EMBL" id="JACAZF010000008">
    <property type="protein sequence ID" value="KAF7296786.1"/>
    <property type="molecule type" value="Genomic_DNA"/>
</dbReference>
<name>A0A8H6SDL3_9AGAR</name>
<proteinExistence type="predicted"/>
<evidence type="ECO:0000313" key="2">
    <source>
        <dbReference type="EMBL" id="KAF7296786.1"/>
    </source>
</evidence>
<dbReference type="OrthoDB" id="3032819at2759"/>
<feature type="compositionally biased region" description="Basic residues" evidence="1">
    <location>
        <begin position="14"/>
        <end position="31"/>
    </location>
</feature>
<feature type="compositionally biased region" description="Basic and acidic residues" evidence="1">
    <location>
        <begin position="141"/>
        <end position="158"/>
    </location>
</feature>
<feature type="compositionally biased region" description="Basic and acidic residues" evidence="1">
    <location>
        <begin position="97"/>
        <end position="108"/>
    </location>
</feature>
<dbReference type="GeneID" id="59348249"/>